<accession>A0A7W9CD57</accession>
<evidence type="ECO:0000313" key="4">
    <source>
        <dbReference type="Proteomes" id="UP000517712"/>
    </source>
</evidence>
<feature type="domain" description="Aldehyde dehydrogenase" evidence="2">
    <location>
        <begin position="181"/>
        <end position="341"/>
    </location>
</feature>
<keyword evidence="4" id="KW-1185">Reference proteome</keyword>
<evidence type="ECO:0000313" key="3">
    <source>
        <dbReference type="EMBL" id="MBB5743102.1"/>
    </source>
</evidence>
<reference evidence="3 4" key="1">
    <citation type="submission" date="2020-08" db="EMBL/GenBank/DDBJ databases">
        <title>Sequencing the genomes of 1000 actinobacteria strains.</title>
        <authorList>
            <person name="Klenk H.-P."/>
        </authorList>
    </citation>
    <scope>NUCLEOTIDE SEQUENCE [LARGE SCALE GENOMIC DNA]</scope>
    <source>
        <strain evidence="3 4">DSM 24823</strain>
    </source>
</reference>
<dbReference type="InterPro" id="IPR016163">
    <property type="entry name" value="Ald_DH_C"/>
</dbReference>
<evidence type="ECO:0000256" key="1">
    <source>
        <dbReference type="ARBA" id="ARBA00023002"/>
    </source>
</evidence>
<organism evidence="3 4">
    <name type="scientific">Microbacterium ginsengiterrae</name>
    <dbReference type="NCBI Taxonomy" id="546115"/>
    <lineage>
        <taxon>Bacteria</taxon>
        <taxon>Bacillati</taxon>
        <taxon>Actinomycetota</taxon>
        <taxon>Actinomycetes</taxon>
        <taxon>Micrococcales</taxon>
        <taxon>Microbacteriaceae</taxon>
        <taxon>Microbacterium</taxon>
    </lineage>
</organism>
<protein>
    <submittedName>
        <fullName evidence="3">Acyl-CoA reductase-like NAD-dependent aldehyde dehydrogenase</fullName>
    </submittedName>
</protein>
<dbReference type="SUPFAM" id="SSF53720">
    <property type="entry name" value="ALDH-like"/>
    <property type="match status" value="1"/>
</dbReference>
<gene>
    <name evidence="3" type="ORF">HD600_001599</name>
</gene>
<dbReference type="Gene3D" id="3.40.605.10">
    <property type="entry name" value="Aldehyde Dehydrogenase, Chain A, domain 1"/>
    <property type="match status" value="1"/>
</dbReference>
<comment type="caution">
    <text evidence="3">The sequence shown here is derived from an EMBL/GenBank/DDBJ whole genome shotgun (WGS) entry which is preliminary data.</text>
</comment>
<keyword evidence="1" id="KW-0560">Oxidoreductase</keyword>
<sequence>MSSATTPTTATTLDEAERARLDTAIDELHTGARTWAALSLAQRATLLRGVRTAVAASTQEWAETAAHSKGLGGGHLLRGEEWLAGPYSVLGALDAYVETLTRLAEGRNPLEGVRVDRSPGGRTRVHAFPLTGIDRVLLSGFTGEVWLTPGTTPRTARAGAGLAQRTPTESGGVGLVLGAGNVTSIPVLDVLYELLAHNRTAILKVNPTQDAMVPVFEHALAALIEPGFLRIVRGGGDVGAFLTGHKRLSHVHITGSAATFDAIVWGSGKGAAAARRRRENRPLMKKPITAELGGVSPIIVVPGEWTQADLRFHAEHIATMRLQNCGHNCIAGQVVIISSDWPQAEEFRLALRRAYAAAPERPTWYPGSGDRMHQAHDDYPDALVLGDRLLVEIDEGDDPSALENTEYFAPVLGVTTLPGSGQEFLDAAVAYANDRLQGTLGANLLIDPVTQKALGTGFERAITQLRYGSIAINAWTAFGFITPTLTWGAFPGNTVQDVGSGIGVVHNALLLDAVERSVLRGPFRPMPRSLPVLNGGGRFTILPTPPWFVTARTGAAVSEGLTRFRATGGVVGLVKTLLQALRA</sequence>
<name>A0A7W9CD57_9MICO</name>
<dbReference type="Pfam" id="PF00171">
    <property type="entry name" value="Aldedh"/>
    <property type="match status" value="1"/>
</dbReference>
<dbReference type="RefSeq" id="WP_184282838.1">
    <property type="nucleotide sequence ID" value="NZ_BAAAPG010000001.1"/>
</dbReference>
<dbReference type="InterPro" id="IPR015590">
    <property type="entry name" value="Aldehyde_DH_dom"/>
</dbReference>
<dbReference type="InterPro" id="IPR016162">
    <property type="entry name" value="Ald_DH_N"/>
</dbReference>
<evidence type="ECO:0000259" key="2">
    <source>
        <dbReference type="Pfam" id="PF00171"/>
    </source>
</evidence>
<dbReference type="PANTHER" id="PTHR11699">
    <property type="entry name" value="ALDEHYDE DEHYDROGENASE-RELATED"/>
    <property type="match status" value="1"/>
</dbReference>
<dbReference type="InterPro" id="IPR016161">
    <property type="entry name" value="Ald_DH/histidinol_DH"/>
</dbReference>
<dbReference type="Gene3D" id="3.40.309.10">
    <property type="entry name" value="Aldehyde Dehydrogenase, Chain A, domain 2"/>
    <property type="match status" value="1"/>
</dbReference>
<dbReference type="GO" id="GO:0016620">
    <property type="term" value="F:oxidoreductase activity, acting on the aldehyde or oxo group of donors, NAD or NADP as acceptor"/>
    <property type="evidence" value="ECO:0007669"/>
    <property type="project" value="InterPro"/>
</dbReference>
<proteinExistence type="predicted"/>
<dbReference type="AlphaFoldDB" id="A0A7W9CD57"/>
<dbReference type="EMBL" id="JACHMU010000001">
    <property type="protein sequence ID" value="MBB5743102.1"/>
    <property type="molecule type" value="Genomic_DNA"/>
</dbReference>
<dbReference type="Proteomes" id="UP000517712">
    <property type="component" value="Unassembled WGS sequence"/>
</dbReference>